<accession>A0A8H6I9M4</accession>
<proteinExistence type="predicted"/>
<dbReference type="SMART" id="SM00225">
    <property type="entry name" value="BTB"/>
    <property type="match status" value="1"/>
</dbReference>
<dbReference type="OrthoDB" id="3238622at2759"/>
<dbReference type="SUPFAM" id="SSF54695">
    <property type="entry name" value="POZ domain"/>
    <property type="match status" value="1"/>
</dbReference>
<gene>
    <name evidence="2" type="ORF">DFP72DRAFT_883138</name>
</gene>
<dbReference type="PROSITE" id="PS50097">
    <property type="entry name" value="BTB"/>
    <property type="match status" value="1"/>
</dbReference>
<feature type="domain" description="BTB" evidence="1">
    <location>
        <begin position="37"/>
        <end position="98"/>
    </location>
</feature>
<dbReference type="AlphaFoldDB" id="A0A8H6I9M4"/>
<comment type="caution">
    <text evidence="2">The sequence shown here is derived from an EMBL/GenBank/DDBJ whole genome shotgun (WGS) entry which is preliminary data.</text>
</comment>
<dbReference type="InterPro" id="IPR000210">
    <property type="entry name" value="BTB/POZ_dom"/>
</dbReference>
<evidence type="ECO:0000259" key="1">
    <source>
        <dbReference type="PROSITE" id="PS50097"/>
    </source>
</evidence>
<name>A0A8H6I9M4_9AGAR</name>
<reference evidence="2 3" key="1">
    <citation type="submission" date="2020-07" db="EMBL/GenBank/DDBJ databases">
        <title>Comparative genomics of pyrophilous fungi reveals a link between fire events and developmental genes.</title>
        <authorList>
            <consortium name="DOE Joint Genome Institute"/>
            <person name="Steindorff A.S."/>
            <person name="Carver A."/>
            <person name="Calhoun S."/>
            <person name="Stillman K."/>
            <person name="Liu H."/>
            <person name="Lipzen A."/>
            <person name="Pangilinan J."/>
            <person name="Labutti K."/>
            <person name="Bruns T.D."/>
            <person name="Grigoriev I.V."/>
        </authorList>
    </citation>
    <scope>NUCLEOTIDE SEQUENCE [LARGE SCALE GENOMIC DNA]</scope>
    <source>
        <strain evidence="2 3">CBS 144469</strain>
    </source>
</reference>
<dbReference type="Proteomes" id="UP000521943">
    <property type="component" value="Unassembled WGS sequence"/>
</dbReference>
<protein>
    <recommendedName>
        <fullName evidence="1">BTB domain-containing protein</fullName>
    </recommendedName>
</protein>
<evidence type="ECO:0000313" key="3">
    <source>
        <dbReference type="Proteomes" id="UP000521943"/>
    </source>
</evidence>
<dbReference type="CDD" id="cd18186">
    <property type="entry name" value="BTB_POZ_ZBTB_KLHL-like"/>
    <property type="match status" value="1"/>
</dbReference>
<dbReference type="Gene3D" id="3.30.710.10">
    <property type="entry name" value="Potassium Channel Kv1.1, Chain A"/>
    <property type="match status" value="1"/>
</dbReference>
<dbReference type="Pfam" id="PF00651">
    <property type="entry name" value="BTB"/>
    <property type="match status" value="1"/>
</dbReference>
<dbReference type="InterPro" id="IPR011333">
    <property type="entry name" value="SKP1/BTB/POZ_sf"/>
</dbReference>
<keyword evidence="3" id="KW-1185">Reference proteome</keyword>
<sequence>MQSASDLNLSEYDILPKDSKDAGYGDNYHPDFSNPEGDMILASKDCRVMFRTHSFILKTTSGFFRSMFSLPKSPPRKAEEVIYLNDDEKVLEYLLRMVSGMPFPPLDSLDMAEQLLHAAEGYEMPGPLHIIRLSITSPPLSEKDPFRMYAICSRYGWEEEGKVYTMRTLAYNIHEGEHRRSLERLSTSALLKLMAVHRTRRETLRQRLDDPPFVSGKPAVCVQCTGLIEYHTWRELKYKIILEMDNRPLGDTIYQGLLEWPEAKACWRASCPTPGCQRLLYDKPETLRVIRECIDNLSLTI</sequence>
<organism evidence="2 3">
    <name type="scientific">Ephemerocybe angulata</name>
    <dbReference type="NCBI Taxonomy" id="980116"/>
    <lineage>
        <taxon>Eukaryota</taxon>
        <taxon>Fungi</taxon>
        <taxon>Dikarya</taxon>
        <taxon>Basidiomycota</taxon>
        <taxon>Agaricomycotina</taxon>
        <taxon>Agaricomycetes</taxon>
        <taxon>Agaricomycetidae</taxon>
        <taxon>Agaricales</taxon>
        <taxon>Agaricineae</taxon>
        <taxon>Psathyrellaceae</taxon>
        <taxon>Ephemerocybe</taxon>
    </lineage>
</organism>
<evidence type="ECO:0000313" key="2">
    <source>
        <dbReference type="EMBL" id="KAF6760088.1"/>
    </source>
</evidence>
<dbReference type="EMBL" id="JACGCI010000013">
    <property type="protein sequence ID" value="KAF6760088.1"/>
    <property type="molecule type" value="Genomic_DNA"/>
</dbReference>